<dbReference type="AlphaFoldDB" id="A0A9N9DZQ2"/>
<gene>
    <name evidence="2" type="ORF">RFULGI_LOCUS8633</name>
</gene>
<evidence type="ECO:0000313" key="3">
    <source>
        <dbReference type="Proteomes" id="UP000789396"/>
    </source>
</evidence>
<dbReference type="SUPFAM" id="SSF52954">
    <property type="entry name" value="Class II aaRS ABD-related"/>
    <property type="match status" value="1"/>
</dbReference>
<dbReference type="OrthoDB" id="57698at2759"/>
<dbReference type="PANTHER" id="PTHR10745">
    <property type="entry name" value="GLYCYL-TRNA SYNTHETASE/DNA POLYMERASE SUBUNIT GAMMA-2"/>
    <property type="match status" value="1"/>
</dbReference>
<dbReference type="InterPro" id="IPR027031">
    <property type="entry name" value="Gly-tRNA_synthase/POLG2"/>
</dbReference>
<dbReference type="InterPro" id="IPR004154">
    <property type="entry name" value="Anticodon-bd"/>
</dbReference>
<evidence type="ECO:0000259" key="1">
    <source>
        <dbReference type="Pfam" id="PF03129"/>
    </source>
</evidence>
<sequence length="182" mass="21373">ELTPDELPHYAKKTQDLYFDYHFEDLSIDGIIPEVVEVSFGVERLMLAILEDAYHEEIVDSGLKKTKRTFLKLHPLLAPYFAAIIPLSPRLKEFAYQLYLNLLPRVQFNLTYEQASSIGKSYRRQDAIGTYYCLTVDFQSRQGQDITLRHRNTPHEQIRINITSLAEHLNQEYLNCQQEFFQ</sequence>
<organism evidence="2 3">
    <name type="scientific">Racocetra fulgida</name>
    <dbReference type="NCBI Taxonomy" id="60492"/>
    <lineage>
        <taxon>Eukaryota</taxon>
        <taxon>Fungi</taxon>
        <taxon>Fungi incertae sedis</taxon>
        <taxon>Mucoromycota</taxon>
        <taxon>Glomeromycotina</taxon>
        <taxon>Glomeromycetes</taxon>
        <taxon>Diversisporales</taxon>
        <taxon>Gigasporaceae</taxon>
        <taxon>Racocetra</taxon>
    </lineage>
</organism>
<dbReference type="InterPro" id="IPR045864">
    <property type="entry name" value="aa-tRNA-synth_II/BPL/LPL"/>
</dbReference>
<protein>
    <submittedName>
        <fullName evidence="2">6651_t:CDS:1</fullName>
    </submittedName>
</protein>
<keyword evidence="3" id="KW-1185">Reference proteome</keyword>
<accession>A0A9N9DZQ2</accession>
<dbReference type="GO" id="GO:0006426">
    <property type="term" value="P:glycyl-tRNA aminoacylation"/>
    <property type="evidence" value="ECO:0007669"/>
    <property type="project" value="TreeGrafter"/>
</dbReference>
<dbReference type="PANTHER" id="PTHR10745:SF8">
    <property type="entry name" value="DNA POLYMERASE SUBUNIT GAMMA-2, MITOCHONDRIAL"/>
    <property type="match status" value="1"/>
</dbReference>
<dbReference type="PRINTS" id="PR01043">
    <property type="entry name" value="TRNASYNTHGLY"/>
</dbReference>
<dbReference type="Gene3D" id="3.30.930.10">
    <property type="entry name" value="Bira Bifunctional Protein, Domain 2"/>
    <property type="match status" value="1"/>
</dbReference>
<feature type="domain" description="Anticodon-binding" evidence="1">
    <location>
        <begin position="83"/>
        <end position="170"/>
    </location>
</feature>
<name>A0A9N9DZQ2_9GLOM</name>
<dbReference type="GO" id="GO:0005737">
    <property type="term" value="C:cytoplasm"/>
    <property type="evidence" value="ECO:0007669"/>
    <property type="project" value="TreeGrafter"/>
</dbReference>
<comment type="caution">
    <text evidence="2">The sequence shown here is derived from an EMBL/GenBank/DDBJ whole genome shotgun (WGS) entry which is preliminary data.</text>
</comment>
<dbReference type="Pfam" id="PF03129">
    <property type="entry name" value="HGTP_anticodon"/>
    <property type="match status" value="1"/>
</dbReference>
<feature type="non-terminal residue" evidence="2">
    <location>
        <position position="1"/>
    </location>
</feature>
<proteinExistence type="predicted"/>
<dbReference type="Gene3D" id="3.40.50.800">
    <property type="entry name" value="Anticodon-binding domain"/>
    <property type="match status" value="1"/>
</dbReference>
<evidence type="ECO:0000313" key="2">
    <source>
        <dbReference type="EMBL" id="CAG8655215.1"/>
    </source>
</evidence>
<dbReference type="Proteomes" id="UP000789396">
    <property type="component" value="Unassembled WGS sequence"/>
</dbReference>
<dbReference type="GO" id="GO:0004820">
    <property type="term" value="F:glycine-tRNA ligase activity"/>
    <property type="evidence" value="ECO:0007669"/>
    <property type="project" value="TreeGrafter"/>
</dbReference>
<reference evidence="2" key="1">
    <citation type="submission" date="2021-06" db="EMBL/GenBank/DDBJ databases">
        <authorList>
            <person name="Kallberg Y."/>
            <person name="Tangrot J."/>
            <person name="Rosling A."/>
        </authorList>
    </citation>
    <scope>NUCLEOTIDE SEQUENCE</scope>
    <source>
        <strain evidence="2">IN212</strain>
    </source>
</reference>
<dbReference type="SUPFAM" id="SSF55681">
    <property type="entry name" value="Class II aaRS and biotin synthetases"/>
    <property type="match status" value="1"/>
</dbReference>
<dbReference type="InterPro" id="IPR036621">
    <property type="entry name" value="Anticodon-bd_dom_sf"/>
</dbReference>
<dbReference type="EMBL" id="CAJVPZ010014154">
    <property type="protein sequence ID" value="CAG8655215.1"/>
    <property type="molecule type" value="Genomic_DNA"/>
</dbReference>